<dbReference type="Gramene" id="NC12G0189650.1">
    <property type="protein sequence ID" value="NC12G0189650.1:cds"/>
    <property type="gene ID" value="NC12G0189650"/>
</dbReference>
<dbReference type="SUPFAM" id="SSF50630">
    <property type="entry name" value="Acid proteases"/>
    <property type="match status" value="1"/>
</dbReference>
<dbReference type="AlphaFoldDB" id="A0A5K0YLE1"/>
<dbReference type="InterPro" id="IPR051708">
    <property type="entry name" value="Plant_Aspart_Prot_A1"/>
</dbReference>
<evidence type="ECO:0000313" key="4">
    <source>
        <dbReference type="EMBL" id="VVV78941.1"/>
    </source>
</evidence>
<dbReference type="GO" id="GO:0005576">
    <property type="term" value="C:extracellular region"/>
    <property type="evidence" value="ECO:0007669"/>
    <property type="project" value="TreeGrafter"/>
</dbReference>
<sequence length="179" mass="19711">MPENPGKPYLYYVGLEGVFVGNRWIQAPESLKGFDSAGNGGLAVDSGTTFTLFHRVEEFVLTLGKNRQRAGDVEEASGLGPCFYVEENNWMTSVPKLVLVFRGNASVDLPKESCFFRFGRRRSQAHVANSKNPGCFLMVGTTEGEDGDEEVSGPAGVLGNFQQQNVEVIFRFGEGQNWF</sequence>
<dbReference type="Gene3D" id="2.40.70.10">
    <property type="entry name" value="Acid Proteases"/>
    <property type="match status" value="1"/>
</dbReference>
<reference evidence="4" key="1">
    <citation type="submission" date="2019-09" db="EMBL/GenBank/DDBJ databases">
        <authorList>
            <person name="Zhang L."/>
        </authorList>
    </citation>
    <scope>NUCLEOTIDE SEQUENCE</scope>
</reference>
<keyword evidence="1" id="KW-0645">Protease</keyword>
<gene>
    <name evidence="4" type="ORF">NYM_LOCUS8849</name>
</gene>
<dbReference type="GO" id="GO:0008233">
    <property type="term" value="F:peptidase activity"/>
    <property type="evidence" value="ECO:0007669"/>
    <property type="project" value="UniProtKB-KW"/>
</dbReference>
<name>A0A5K0YLE1_9MAGN</name>
<feature type="domain" description="Peptidase A1" evidence="3">
    <location>
        <begin position="1"/>
        <end position="179"/>
    </location>
</feature>
<dbReference type="PROSITE" id="PS51767">
    <property type="entry name" value="PEPTIDASE_A1"/>
    <property type="match status" value="1"/>
</dbReference>
<proteinExistence type="predicted"/>
<evidence type="ECO:0000256" key="2">
    <source>
        <dbReference type="ARBA" id="ARBA00022801"/>
    </source>
</evidence>
<dbReference type="Pfam" id="PF14541">
    <property type="entry name" value="TAXi_C"/>
    <property type="match status" value="1"/>
</dbReference>
<dbReference type="PANTHER" id="PTHR47967">
    <property type="entry name" value="OS07G0603500 PROTEIN-RELATED"/>
    <property type="match status" value="1"/>
</dbReference>
<dbReference type="InterPro" id="IPR033121">
    <property type="entry name" value="PEPTIDASE_A1"/>
</dbReference>
<organism evidence="4">
    <name type="scientific">Nymphaea colorata</name>
    <name type="common">pocket water lily</name>
    <dbReference type="NCBI Taxonomy" id="210225"/>
    <lineage>
        <taxon>Eukaryota</taxon>
        <taxon>Viridiplantae</taxon>
        <taxon>Streptophyta</taxon>
        <taxon>Embryophyta</taxon>
        <taxon>Tracheophyta</taxon>
        <taxon>Spermatophyta</taxon>
        <taxon>Magnoliopsida</taxon>
        <taxon>Nymphaeales</taxon>
        <taxon>Nymphaeaceae</taxon>
        <taxon>Nymphaea</taxon>
    </lineage>
</organism>
<dbReference type="GO" id="GO:0006508">
    <property type="term" value="P:proteolysis"/>
    <property type="evidence" value="ECO:0007669"/>
    <property type="project" value="UniProtKB-KW"/>
</dbReference>
<dbReference type="InterPro" id="IPR021109">
    <property type="entry name" value="Peptidase_aspartic_dom_sf"/>
</dbReference>
<evidence type="ECO:0000256" key="1">
    <source>
        <dbReference type="ARBA" id="ARBA00022670"/>
    </source>
</evidence>
<protein>
    <recommendedName>
        <fullName evidence="3">Peptidase A1 domain-containing protein</fullName>
    </recommendedName>
</protein>
<accession>A0A5K0YLE1</accession>
<dbReference type="EMBL" id="LR721777">
    <property type="protein sequence ID" value="VVV78941.1"/>
    <property type="molecule type" value="Genomic_DNA"/>
</dbReference>
<dbReference type="PANTHER" id="PTHR47967:SF26">
    <property type="entry name" value="PEPTIDASE A1 DOMAIN-CONTAINING PROTEIN"/>
    <property type="match status" value="1"/>
</dbReference>
<dbReference type="InterPro" id="IPR032799">
    <property type="entry name" value="TAXi_C"/>
</dbReference>
<keyword evidence="2" id="KW-0378">Hydrolase</keyword>
<evidence type="ECO:0000259" key="3">
    <source>
        <dbReference type="PROSITE" id="PS51767"/>
    </source>
</evidence>